<sequence length="499" mass="55698">MDANNNLNGNIVAPINLIGKTFFKQIKIYLNGELISDSQLVEHRAWRSQKNNAREKDLLKQVCSFLAFAAVGLTSWTVTSWEIMHINRRKLHNIGANFSPSSLSADNDNKNANSADFLPVIVDGKADLVSIGRFDDAGNDLDIYLICTIAEVAGTKVVGTEIAGAETVSAELAGAQTAAPKRAPPKLELALLIYSLCLCYKTKSNKVPQRRQFAAAILIEITCTSIVNGLRYKLWLIIHPNVLYFLTFIHIHCTITVILVISILSKFYHDRLETVNLRNRSLAGSVSNKAHPSLARLRDRLMNGTVDLAEVPIAEMNPDDIKAGILWPISQGHLYLLFPTERTILRKTTDGNLQPNSIPFRRKRQAELKRVYTQLRMYRLTNLYIDNPHLNKKKGYKKSAHPLALTSSSKRASTTNILRTNKSLKINANSIRELAPEENSLIPDSTIARELEAFDENGRGKARNPHAQQPRPTTPLRSPLVTFKDATKTLPIDQNALKT</sequence>
<keyword evidence="9" id="KW-0472">Membrane</keyword>
<keyword evidence="7" id="KW-0807">Transducer</keyword>
<dbReference type="AlphaFoldDB" id="A0A915JRX5"/>
<organism evidence="10 11">
    <name type="scientific">Romanomermis culicivorax</name>
    <name type="common">Nematode worm</name>
    <dbReference type="NCBI Taxonomy" id="13658"/>
    <lineage>
        <taxon>Eukaryota</taxon>
        <taxon>Metazoa</taxon>
        <taxon>Ecdysozoa</taxon>
        <taxon>Nematoda</taxon>
        <taxon>Enoplea</taxon>
        <taxon>Dorylaimia</taxon>
        <taxon>Mermithida</taxon>
        <taxon>Mermithoidea</taxon>
        <taxon>Mermithidae</taxon>
        <taxon>Romanomermis</taxon>
    </lineage>
</organism>
<evidence type="ECO:0000256" key="8">
    <source>
        <dbReference type="SAM" id="MobiDB-lite"/>
    </source>
</evidence>
<evidence type="ECO:0000256" key="9">
    <source>
        <dbReference type="SAM" id="Phobius"/>
    </source>
</evidence>
<feature type="transmembrane region" description="Helical" evidence="9">
    <location>
        <begin position="213"/>
        <end position="230"/>
    </location>
</feature>
<keyword evidence="9" id="KW-0812">Transmembrane</keyword>
<dbReference type="GO" id="GO:0004930">
    <property type="term" value="F:G protein-coupled receptor activity"/>
    <property type="evidence" value="ECO:0007669"/>
    <property type="project" value="UniProtKB-KW"/>
</dbReference>
<evidence type="ECO:0000256" key="1">
    <source>
        <dbReference type="ARBA" id="ARBA00004651"/>
    </source>
</evidence>
<dbReference type="GO" id="GO:0005886">
    <property type="term" value="C:plasma membrane"/>
    <property type="evidence" value="ECO:0007669"/>
    <property type="project" value="UniProtKB-SubCell"/>
</dbReference>
<evidence type="ECO:0000256" key="3">
    <source>
        <dbReference type="ARBA" id="ARBA00022475"/>
    </source>
</evidence>
<evidence type="ECO:0000256" key="6">
    <source>
        <dbReference type="ARBA" id="ARBA00023180"/>
    </source>
</evidence>
<feature type="region of interest" description="Disordered" evidence="8">
    <location>
        <begin position="457"/>
        <end position="499"/>
    </location>
</feature>
<evidence type="ECO:0000256" key="4">
    <source>
        <dbReference type="ARBA" id="ARBA00023040"/>
    </source>
</evidence>
<name>A0A915JRX5_ROMCU</name>
<proteinExistence type="inferred from homology"/>
<keyword evidence="10" id="KW-1185">Reference proteome</keyword>
<comment type="subcellular location">
    <subcellularLocation>
        <location evidence="1">Cell membrane</location>
        <topology evidence="1">Multi-pass membrane protein</topology>
    </subcellularLocation>
</comment>
<reference evidence="11" key="1">
    <citation type="submission" date="2022-11" db="UniProtKB">
        <authorList>
            <consortium name="WormBaseParasite"/>
        </authorList>
    </citation>
    <scope>IDENTIFICATION</scope>
</reference>
<dbReference type="Proteomes" id="UP000887565">
    <property type="component" value="Unplaced"/>
</dbReference>
<evidence type="ECO:0000313" key="11">
    <source>
        <dbReference type="WBParaSite" id="nRc.2.0.1.t28616-RA"/>
    </source>
</evidence>
<protein>
    <submittedName>
        <fullName evidence="11">Uncharacterized protein</fullName>
    </submittedName>
</protein>
<keyword evidence="4" id="KW-0297">G-protein coupled receptor</keyword>
<dbReference type="PANTHER" id="PTHR32546:SF26">
    <property type="entry name" value="SMOG, ISOFORM D"/>
    <property type="match status" value="1"/>
</dbReference>
<dbReference type="WBParaSite" id="nRc.2.0.1.t28616-RA">
    <property type="protein sequence ID" value="nRc.2.0.1.t28616-RA"/>
    <property type="gene ID" value="nRc.2.0.1.g28616"/>
</dbReference>
<keyword evidence="9" id="KW-1133">Transmembrane helix</keyword>
<evidence type="ECO:0000256" key="5">
    <source>
        <dbReference type="ARBA" id="ARBA00023170"/>
    </source>
</evidence>
<keyword evidence="6" id="KW-0325">Glycoprotein</keyword>
<accession>A0A915JRX5</accession>
<dbReference type="PANTHER" id="PTHR32546">
    <property type="entry name" value="G-PROTEIN COUPLED RECEPTOR 158-RELATED"/>
    <property type="match status" value="1"/>
</dbReference>
<evidence type="ECO:0000256" key="2">
    <source>
        <dbReference type="ARBA" id="ARBA00007242"/>
    </source>
</evidence>
<keyword evidence="5" id="KW-0675">Receptor</keyword>
<dbReference type="InterPro" id="IPR043458">
    <property type="entry name" value="GPR158/179"/>
</dbReference>
<evidence type="ECO:0000256" key="7">
    <source>
        <dbReference type="ARBA" id="ARBA00023224"/>
    </source>
</evidence>
<comment type="similarity">
    <text evidence="2">Belongs to the G-protein coupled receptor 3 family.</text>
</comment>
<keyword evidence="3" id="KW-1003">Cell membrane</keyword>
<evidence type="ECO:0000313" key="10">
    <source>
        <dbReference type="Proteomes" id="UP000887565"/>
    </source>
</evidence>
<feature type="transmembrane region" description="Helical" evidence="9">
    <location>
        <begin position="58"/>
        <end position="81"/>
    </location>
</feature>
<feature type="transmembrane region" description="Helical" evidence="9">
    <location>
        <begin position="242"/>
        <end position="264"/>
    </location>
</feature>